<dbReference type="STRING" id="633807.BW732_02610"/>
<gene>
    <name evidence="9" type="ORF">BW732_02610</name>
</gene>
<evidence type="ECO:0000256" key="1">
    <source>
        <dbReference type="ARBA" id="ARBA00004651"/>
    </source>
</evidence>
<feature type="domain" description="ComEC/Rec2-related protein" evidence="7">
    <location>
        <begin position="221"/>
        <end position="474"/>
    </location>
</feature>
<dbReference type="Gene3D" id="3.60.15.10">
    <property type="entry name" value="Ribonuclease Z/Hydroxyacylglutathione hydrolase-like"/>
    <property type="match status" value="1"/>
</dbReference>
<name>A0A1Q2D4F0_9ENTE</name>
<dbReference type="EMBL" id="CP019609">
    <property type="protein sequence ID" value="AQP53233.1"/>
    <property type="molecule type" value="Genomic_DNA"/>
</dbReference>
<dbReference type="CDD" id="cd07731">
    <property type="entry name" value="ComA-like_MBL-fold"/>
    <property type="match status" value="1"/>
</dbReference>
<dbReference type="RefSeq" id="WP_077275328.1">
    <property type="nucleotide sequence ID" value="NZ_CP019609.1"/>
</dbReference>
<evidence type="ECO:0000259" key="6">
    <source>
        <dbReference type="Pfam" id="PF00753"/>
    </source>
</evidence>
<proteinExistence type="predicted"/>
<evidence type="ECO:0000313" key="9">
    <source>
        <dbReference type="EMBL" id="AQP53233.1"/>
    </source>
</evidence>
<dbReference type="PANTHER" id="PTHR30619">
    <property type="entry name" value="DNA INTERNALIZATION/COMPETENCE PROTEIN COMEC/REC2"/>
    <property type="match status" value="1"/>
</dbReference>
<dbReference type="Pfam" id="PF03772">
    <property type="entry name" value="Competence"/>
    <property type="match status" value="1"/>
</dbReference>
<comment type="subcellular location">
    <subcellularLocation>
        <location evidence="1">Cell membrane</location>
        <topology evidence="1">Multi-pass membrane protein</topology>
    </subcellularLocation>
</comment>
<dbReference type="OrthoDB" id="9761531at2"/>
<dbReference type="InterPro" id="IPR035681">
    <property type="entry name" value="ComA-like_MBL"/>
</dbReference>
<dbReference type="NCBIfam" id="TIGR00360">
    <property type="entry name" value="ComEC_N-term"/>
    <property type="match status" value="1"/>
</dbReference>
<feature type="domain" description="Metallo-beta-lactamase" evidence="6">
    <location>
        <begin position="513"/>
        <end position="726"/>
    </location>
</feature>
<protein>
    <submittedName>
        <fullName evidence="9">DNA internalization-related competence protein ComEC/Rec2</fullName>
    </submittedName>
</protein>
<evidence type="ECO:0000256" key="5">
    <source>
        <dbReference type="ARBA" id="ARBA00023136"/>
    </source>
</evidence>
<reference evidence="9 10" key="1">
    <citation type="journal article" date="2010" name="Int. J. Syst. Evol. Microbiol.">
        <title>Vagococcus penaei sp. nov., isolated from spoilage microbiota of cooked shrimp (Penaeus vannamei).</title>
        <authorList>
            <person name="Jaffres E."/>
            <person name="Prevost H."/>
            <person name="Rossero A."/>
            <person name="Joffraud J.J."/>
            <person name="Dousset X."/>
        </authorList>
    </citation>
    <scope>NUCLEOTIDE SEQUENCE [LARGE SCALE GENOMIC DNA]</scope>
    <source>
        <strain evidence="9 10">CD276</strain>
    </source>
</reference>
<keyword evidence="2" id="KW-1003">Cell membrane</keyword>
<evidence type="ECO:0000313" key="10">
    <source>
        <dbReference type="Proteomes" id="UP000188246"/>
    </source>
</evidence>
<organism evidence="9 10">
    <name type="scientific">Vagococcus penaei</name>
    <dbReference type="NCBI Taxonomy" id="633807"/>
    <lineage>
        <taxon>Bacteria</taxon>
        <taxon>Bacillati</taxon>
        <taxon>Bacillota</taxon>
        <taxon>Bacilli</taxon>
        <taxon>Lactobacillales</taxon>
        <taxon>Enterococcaceae</taxon>
        <taxon>Vagococcus</taxon>
    </lineage>
</organism>
<keyword evidence="10" id="KW-1185">Reference proteome</keyword>
<dbReference type="Proteomes" id="UP000188246">
    <property type="component" value="Chromosome"/>
</dbReference>
<dbReference type="InterPro" id="IPR001279">
    <property type="entry name" value="Metallo-B-lactamas"/>
</dbReference>
<evidence type="ECO:0000256" key="4">
    <source>
        <dbReference type="ARBA" id="ARBA00022989"/>
    </source>
</evidence>
<dbReference type="NCBIfam" id="TIGR00361">
    <property type="entry name" value="ComEC_Rec2"/>
    <property type="match status" value="1"/>
</dbReference>
<keyword evidence="3" id="KW-0812">Transmembrane</keyword>
<dbReference type="SUPFAM" id="SSF56281">
    <property type="entry name" value="Metallo-hydrolase/oxidoreductase"/>
    <property type="match status" value="1"/>
</dbReference>
<keyword evidence="4" id="KW-1133">Transmembrane helix</keyword>
<dbReference type="AlphaFoldDB" id="A0A1Q2D4F0"/>
<dbReference type="InterPro" id="IPR004797">
    <property type="entry name" value="Competence_ComEC/Rec2"/>
</dbReference>
<dbReference type="Pfam" id="PF13567">
    <property type="entry name" value="DUF4131"/>
    <property type="match status" value="1"/>
</dbReference>
<dbReference type="GO" id="GO:0030420">
    <property type="term" value="P:establishment of competence for transformation"/>
    <property type="evidence" value="ECO:0007669"/>
    <property type="project" value="InterPro"/>
</dbReference>
<dbReference type="InterPro" id="IPR004477">
    <property type="entry name" value="ComEC_N"/>
</dbReference>
<feature type="domain" description="DUF4131" evidence="8">
    <location>
        <begin position="33"/>
        <end position="175"/>
    </location>
</feature>
<dbReference type="InterPro" id="IPR036866">
    <property type="entry name" value="RibonucZ/Hydroxyglut_hydro"/>
</dbReference>
<dbReference type="KEGG" id="vpi:BW732_02610"/>
<evidence type="ECO:0000259" key="7">
    <source>
        <dbReference type="Pfam" id="PF03772"/>
    </source>
</evidence>
<dbReference type="PANTHER" id="PTHR30619:SF7">
    <property type="entry name" value="BETA-LACTAMASE DOMAIN PROTEIN"/>
    <property type="match status" value="1"/>
</dbReference>
<dbReference type="InterPro" id="IPR052159">
    <property type="entry name" value="Competence_DNA_uptake"/>
</dbReference>
<dbReference type="InterPro" id="IPR025405">
    <property type="entry name" value="DUF4131"/>
</dbReference>
<evidence type="ECO:0000256" key="2">
    <source>
        <dbReference type="ARBA" id="ARBA00022475"/>
    </source>
</evidence>
<accession>A0A1Q2D4F0</accession>
<dbReference type="Pfam" id="PF00753">
    <property type="entry name" value="Lactamase_B"/>
    <property type="match status" value="1"/>
</dbReference>
<evidence type="ECO:0000256" key="3">
    <source>
        <dbReference type="ARBA" id="ARBA00022692"/>
    </source>
</evidence>
<dbReference type="GO" id="GO:0005886">
    <property type="term" value="C:plasma membrane"/>
    <property type="evidence" value="ECO:0007669"/>
    <property type="project" value="UniProtKB-SubCell"/>
</dbReference>
<sequence length="777" mass="88454">MTWKRWIKELQGVLIFPIICFELTLACGLHVNWFGVLLLCLCLIRIIFVKSLVLLTTSLISSCLGGLLGIYLVRPVVTMEQNFTSQAVIILPDTVSVTGDLITFLGQDKQTNKNFKFTYYLTSEAQQKAFIQLNQAEIVAVTGKYQPISSQRNLHGFNDQAYLASKNIRGRVLVETFDQSKNGTTAASNPLLVVRTWRKRCIWYVDTHLPKESAYYTKLFFLGYQEIADSDIQENWKKLGILHIFSLSGMHIFFFLTIFRYLMLRCGVVIEYELILEGIFIVLLCLLTGYAVGMIRAGMQTFLKRSVTLRQWPLSLFDIWALTLFLHSLLNPYVLLSVGGQLSYYLSFMILLIQPILKKYQQRWLSFLLFDLLLASLSLPLIWYYFYEWNVLTFLFSAFFAIALLYGLMPFLLGALLVELTCSFSGLFVLTDGLIGLLHRIRDVCAQLTGCQMVMGKPPLVIVCLLIVCQLIILHELTQCTLRWQRIVVFSMCFSGLACFKFFNPFGLVAFIDVGQGDAIYIREPFNRGSYLIDTGGRKKFQKSDTWRQPKRQTASANYTLIPFLKSQGNHELTKVFLTHAHDDHFGDLSAVTKDIWIKELVIPAGSARKKVLQQMLQKSASQKMTVTLNHYSYESHFLTIQSLYPMEIGDGGNDDSLVLKISLPSETLLLMGDLETSGEQSLLTNYSETELNCDILKLGHHGSKTSSHLTFLQTTSPRAAIASCGLKNRYGHPSPEIIERLATEKVTFYRTDLDGMVYFKWLPFQSSKMTLKTVKK</sequence>
<evidence type="ECO:0000259" key="8">
    <source>
        <dbReference type="Pfam" id="PF13567"/>
    </source>
</evidence>
<keyword evidence="5" id="KW-0472">Membrane</keyword>